<keyword evidence="2" id="KW-1185">Reference proteome</keyword>
<evidence type="ECO:0000313" key="2">
    <source>
        <dbReference type="Proteomes" id="UP000198211"/>
    </source>
</evidence>
<sequence length="140" mass="16422">MKYSDDFRWRAVALLHVYNVPVVHMSELLEPRLRPIRRWYALFLSDELKQKHTKWSQEVLEFVAAYVDGHPTFYLEELQDTIITRFPLLKTVCTSTICRALNFDLNLSPKVLSKAAREAVPAEIRTYKEKLLTLYSYAGN</sequence>
<proteinExistence type="predicted"/>
<dbReference type="SUPFAM" id="SSF46689">
    <property type="entry name" value="Homeodomain-like"/>
    <property type="match status" value="1"/>
</dbReference>
<protein>
    <submittedName>
        <fullName evidence="1">Transposase</fullName>
    </submittedName>
</protein>
<dbReference type="Proteomes" id="UP000198211">
    <property type="component" value="Unassembled WGS sequence"/>
</dbReference>
<accession>A0A225X1M9</accession>
<dbReference type="EMBL" id="NBNE01000053">
    <property type="protein sequence ID" value="OWZ23633.1"/>
    <property type="molecule type" value="Genomic_DNA"/>
</dbReference>
<name>A0A225X1M9_9STRA</name>
<dbReference type="OrthoDB" id="128570at2759"/>
<organism evidence="1 2">
    <name type="scientific">Phytophthora megakarya</name>
    <dbReference type="NCBI Taxonomy" id="4795"/>
    <lineage>
        <taxon>Eukaryota</taxon>
        <taxon>Sar</taxon>
        <taxon>Stramenopiles</taxon>
        <taxon>Oomycota</taxon>
        <taxon>Peronosporomycetes</taxon>
        <taxon>Peronosporales</taxon>
        <taxon>Peronosporaceae</taxon>
        <taxon>Phytophthora</taxon>
    </lineage>
</organism>
<evidence type="ECO:0000313" key="1">
    <source>
        <dbReference type="EMBL" id="OWZ23633.1"/>
    </source>
</evidence>
<comment type="caution">
    <text evidence="1">The sequence shown here is derived from an EMBL/GenBank/DDBJ whole genome shotgun (WGS) entry which is preliminary data.</text>
</comment>
<dbReference type="AlphaFoldDB" id="A0A225X1M9"/>
<gene>
    <name evidence="1" type="ORF">PHMEG_0001485</name>
</gene>
<dbReference type="InterPro" id="IPR009057">
    <property type="entry name" value="Homeodomain-like_sf"/>
</dbReference>
<reference evidence="2" key="1">
    <citation type="submission" date="2017-03" db="EMBL/GenBank/DDBJ databases">
        <title>Phytopthora megakarya and P. palmivora, two closely related causual agents of cacao black pod achieved similar genome size and gene model numbers by different mechanisms.</title>
        <authorList>
            <person name="Ali S."/>
            <person name="Shao J."/>
            <person name="Larry D.J."/>
            <person name="Kronmiller B."/>
            <person name="Shen D."/>
            <person name="Strem M.D."/>
            <person name="Melnick R.L."/>
            <person name="Guiltinan M.J."/>
            <person name="Tyler B.M."/>
            <person name="Meinhardt L.W."/>
            <person name="Bailey B.A."/>
        </authorList>
    </citation>
    <scope>NUCLEOTIDE SEQUENCE [LARGE SCALE GENOMIC DNA]</scope>
    <source>
        <strain evidence="2">zdho120</strain>
    </source>
</reference>